<sequence>MKKLPLGHPGERRRGDIFGVLGVFSKGRPLLLPGSLGPRQERVVTLNGPFSFGVQSCRGHEDGGQDRPRGTRAWYEGTKEPGNRVIPSILVLHIKGTEETLAINQAGVDASWLTLHYSHKVSHTKVQMEQEQEVEEEKVEEVIVVVVEVQQREGRGREGAEGGGGRGGDRGPAGGGGGGPGGGYCSVVVEGQQRKGNVEGQQEEEEEIEGQ</sequence>
<name>A0AAE1BKU5_PETCI</name>
<dbReference type="AlphaFoldDB" id="A0AAE1BKU5"/>
<accession>A0AAE1BKU5</accession>
<protein>
    <submittedName>
        <fullName evidence="2">Uncharacterized protein</fullName>
    </submittedName>
</protein>
<dbReference type="Proteomes" id="UP001286313">
    <property type="component" value="Unassembled WGS sequence"/>
</dbReference>
<evidence type="ECO:0000313" key="3">
    <source>
        <dbReference type="Proteomes" id="UP001286313"/>
    </source>
</evidence>
<feature type="compositionally biased region" description="Gly residues" evidence="1">
    <location>
        <begin position="161"/>
        <end position="184"/>
    </location>
</feature>
<proteinExistence type="predicted"/>
<comment type="caution">
    <text evidence="2">The sequence shown here is derived from an EMBL/GenBank/DDBJ whole genome shotgun (WGS) entry which is preliminary data.</text>
</comment>
<organism evidence="2 3">
    <name type="scientific">Petrolisthes cinctipes</name>
    <name type="common">Flat porcelain crab</name>
    <dbReference type="NCBI Taxonomy" id="88211"/>
    <lineage>
        <taxon>Eukaryota</taxon>
        <taxon>Metazoa</taxon>
        <taxon>Ecdysozoa</taxon>
        <taxon>Arthropoda</taxon>
        <taxon>Crustacea</taxon>
        <taxon>Multicrustacea</taxon>
        <taxon>Malacostraca</taxon>
        <taxon>Eumalacostraca</taxon>
        <taxon>Eucarida</taxon>
        <taxon>Decapoda</taxon>
        <taxon>Pleocyemata</taxon>
        <taxon>Anomura</taxon>
        <taxon>Galatheoidea</taxon>
        <taxon>Porcellanidae</taxon>
        <taxon>Petrolisthes</taxon>
    </lineage>
</organism>
<evidence type="ECO:0000256" key="1">
    <source>
        <dbReference type="SAM" id="MobiDB-lite"/>
    </source>
</evidence>
<gene>
    <name evidence="2" type="ORF">Pcinc_042617</name>
</gene>
<dbReference type="EMBL" id="JAWQEG010008240">
    <property type="protein sequence ID" value="KAK3850690.1"/>
    <property type="molecule type" value="Genomic_DNA"/>
</dbReference>
<feature type="compositionally biased region" description="Acidic residues" evidence="1">
    <location>
        <begin position="201"/>
        <end position="211"/>
    </location>
</feature>
<evidence type="ECO:0000313" key="2">
    <source>
        <dbReference type="EMBL" id="KAK3850690.1"/>
    </source>
</evidence>
<reference evidence="2" key="1">
    <citation type="submission" date="2023-10" db="EMBL/GenBank/DDBJ databases">
        <title>Genome assemblies of two species of porcelain crab, Petrolisthes cinctipes and Petrolisthes manimaculis (Anomura: Porcellanidae).</title>
        <authorList>
            <person name="Angst P."/>
        </authorList>
    </citation>
    <scope>NUCLEOTIDE SEQUENCE</scope>
    <source>
        <strain evidence="2">PB745_01</strain>
        <tissue evidence="2">Gill</tissue>
    </source>
</reference>
<keyword evidence="3" id="KW-1185">Reference proteome</keyword>
<feature type="region of interest" description="Disordered" evidence="1">
    <location>
        <begin position="153"/>
        <end position="211"/>
    </location>
</feature>